<reference evidence="7 8" key="1">
    <citation type="submission" date="2024-11" db="EMBL/GenBank/DDBJ databases">
        <title>A near-complete genome assembly of Cinchona calisaya.</title>
        <authorList>
            <person name="Lian D.C."/>
            <person name="Zhao X.W."/>
            <person name="Wei L."/>
        </authorList>
    </citation>
    <scope>NUCLEOTIDE SEQUENCE [LARGE SCALE GENOMIC DNA]</scope>
    <source>
        <tissue evidence="7">Nenye</tissue>
    </source>
</reference>
<evidence type="ECO:0000256" key="4">
    <source>
        <dbReference type="ARBA" id="ARBA00022989"/>
    </source>
</evidence>
<dbReference type="PANTHER" id="PTHR33596">
    <property type="entry name" value="COLD-REGULATED 413 PLASMA MEMBRANE PROTEIN 2"/>
    <property type="match status" value="1"/>
</dbReference>
<dbReference type="Pfam" id="PF05562">
    <property type="entry name" value="WCOR413"/>
    <property type="match status" value="1"/>
</dbReference>
<evidence type="ECO:0000256" key="1">
    <source>
        <dbReference type="ARBA" id="ARBA00004141"/>
    </source>
</evidence>
<evidence type="ECO:0000313" key="7">
    <source>
        <dbReference type="EMBL" id="KAL3522634.1"/>
    </source>
</evidence>
<feature type="transmembrane region" description="Helical" evidence="6">
    <location>
        <begin position="188"/>
        <end position="204"/>
    </location>
</feature>
<dbReference type="InterPro" id="IPR008892">
    <property type="entry name" value="COR413"/>
</dbReference>
<comment type="caution">
    <text evidence="7">The sequence shown here is derived from an EMBL/GenBank/DDBJ whole genome shotgun (WGS) entry which is preliminary data.</text>
</comment>
<organism evidence="7 8">
    <name type="scientific">Cinchona calisaya</name>
    <dbReference type="NCBI Taxonomy" id="153742"/>
    <lineage>
        <taxon>Eukaryota</taxon>
        <taxon>Viridiplantae</taxon>
        <taxon>Streptophyta</taxon>
        <taxon>Embryophyta</taxon>
        <taxon>Tracheophyta</taxon>
        <taxon>Spermatophyta</taxon>
        <taxon>Magnoliopsida</taxon>
        <taxon>eudicotyledons</taxon>
        <taxon>Gunneridae</taxon>
        <taxon>Pentapetalae</taxon>
        <taxon>asterids</taxon>
        <taxon>lamiids</taxon>
        <taxon>Gentianales</taxon>
        <taxon>Rubiaceae</taxon>
        <taxon>Cinchonoideae</taxon>
        <taxon>Cinchoneae</taxon>
        <taxon>Cinchona</taxon>
    </lineage>
</organism>
<keyword evidence="8" id="KW-1185">Reference proteome</keyword>
<dbReference type="EMBL" id="JBJUIK010000007">
    <property type="protein sequence ID" value="KAL3522634.1"/>
    <property type="molecule type" value="Genomic_DNA"/>
</dbReference>
<evidence type="ECO:0000256" key="5">
    <source>
        <dbReference type="ARBA" id="ARBA00023136"/>
    </source>
</evidence>
<feature type="transmembrane region" description="Helical" evidence="6">
    <location>
        <begin position="163"/>
        <end position="181"/>
    </location>
</feature>
<sequence>MPAFSLSTSFAHPLSLSKKNFITFKTKSQIPQSCSYSRLCFHHITPRLNQQRQPPSAFLGFNPLRISVNGKAVVMKKTRQGLGVVCYAAPLTTTNLQWVAAVSTAILMLARGTAIHKSFLVPLFFLQAPNGIVSWIRGEYGFWTVFLALLVRLFFFIPGELELLFVSLLLVIVAPYQVMNLRGKQEGVIISLIIAAYLAFQHYSRAGSLRRAFDQGSIIASLAIICIVAVPCFLLICLP</sequence>
<dbReference type="PANTHER" id="PTHR33596:SF17">
    <property type="entry name" value="COLD-REGULATED 413 INNER MEMBRANE PROTEIN 1, CHLOROPLASTIC-RELATED"/>
    <property type="match status" value="1"/>
</dbReference>
<feature type="transmembrane region" description="Helical" evidence="6">
    <location>
        <begin position="216"/>
        <end position="238"/>
    </location>
</feature>
<comment type="subcellular location">
    <subcellularLocation>
        <location evidence="1">Membrane</location>
        <topology evidence="1">Multi-pass membrane protein</topology>
    </subcellularLocation>
</comment>
<keyword evidence="3 6" id="KW-0812">Transmembrane</keyword>
<evidence type="ECO:0000256" key="3">
    <source>
        <dbReference type="ARBA" id="ARBA00022692"/>
    </source>
</evidence>
<evidence type="ECO:0000256" key="2">
    <source>
        <dbReference type="ARBA" id="ARBA00005852"/>
    </source>
</evidence>
<accession>A0ABD2ZU30</accession>
<comment type="similarity">
    <text evidence="2">Belongs to the Cold-regulated 413 protein family.</text>
</comment>
<dbReference type="Proteomes" id="UP001630127">
    <property type="component" value="Unassembled WGS sequence"/>
</dbReference>
<keyword evidence="5 6" id="KW-0472">Membrane</keyword>
<keyword evidence="4 6" id="KW-1133">Transmembrane helix</keyword>
<evidence type="ECO:0000256" key="6">
    <source>
        <dbReference type="SAM" id="Phobius"/>
    </source>
</evidence>
<dbReference type="GO" id="GO:0016020">
    <property type="term" value="C:membrane"/>
    <property type="evidence" value="ECO:0007669"/>
    <property type="project" value="UniProtKB-SubCell"/>
</dbReference>
<proteinExistence type="inferred from homology"/>
<dbReference type="AlphaFoldDB" id="A0ABD2ZU30"/>
<evidence type="ECO:0000313" key="8">
    <source>
        <dbReference type="Proteomes" id="UP001630127"/>
    </source>
</evidence>
<name>A0ABD2ZU30_9GENT</name>
<protein>
    <submittedName>
        <fullName evidence="7">Uncharacterized protein</fullName>
    </submittedName>
</protein>
<gene>
    <name evidence="7" type="ORF">ACH5RR_015468</name>
</gene>